<protein>
    <submittedName>
        <fullName evidence="1">Uncharacterized protein</fullName>
    </submittedName>
</protein>
<dbReference type="Proteomes" id="UP001234297">
    <property type="component" value="Chromosome 5"/>
</dbReference>
<proteinExistence type="predicted"/>
<keyword evidence="2" id="KW-1185">Reference proteome</keyword>
<reference evidence="1 2" key="1">
    <citation type="journal article" date="2022" name="Hortic Res">
        <title>A haplotype resolved chromosomal level avocado genome allows analysis of novel avocado genes.</title>
        <authorList>
            <person name="Nath O."/>
            <person name="Fletcher S.J."/>
            <person name="Hayward A."/>
            <person name="Shaw L.M."/>
            <person name="Masouleh A.K."/>
            <person name="Furtado A."/>
            <person name="Henry R.J."/>
            <person name="Mitter N."/>
        </authorList>
    </citation>
    <scope>NUCLEOTIDE SEQUENCE [LARGE SCALE GENOMIC DNA]</scope>
    <source>
        <strain evidence="2">cv. Hass</strain>
    </source>
</reference>
<evidence type="ECO:0000313" key="1">
    <source>
        <dbReference type="EMBL" id="KAJ8641041.1"/>
    </source>
</evidence>
<accession>A0ACC2M5X0</accession>
<organism evidence="1 2">
    <name type="scientific">Persea americana</name>
    <name type="common">Avocado</name>
    <dbReference type="NCBI Taxonomy" id="3435"/>
    <lineage>
        <taxon>Eukaryota</taxon>
        <taxon>Viridiplantae</taxon>
        <taxon>Streptophyta</taxon>
        <taxon>Embryophyta</taxon>
        <taxon>Tracheophyta</taxon>
        <taxon>Spermatophyta</taxon>
        <taxon>Magnoliopsida</taxon>
        <taxon>Magnoliidae</taxon>
        <taxon>Laurales</taxon>
        <taxon>Lauraceae</taxon>
        <taxon>Persea</taxon>
    </lineage>
</organism>
<comment type="caution">
    <text evidence="1">The sequence shown here is derived from an EMBL/GenBank/DDBJ whole genome shotgun (WGS) entry which is preliminary data.</text>
</comment>
<dbReference type="EMBL" id="CM056813">
    <property type="protein sequence ID" value="KAJ8641041.1"/>
    <property type="molecule type" value="Genomic_DNA"/>
</dbReference>
<evidence type="ECO:0000313" key="2">
    <source>
        <dbReference type="Proteomes" id="UP001234297"/>
    </source>
</evidence>
<gene>
    <name evidence="1" type="ORF">MRB53_017735</name>
</gene>
<sequence length="328" mass="37388">MSTGEEKEMFFAELKLPQQKLDGGHLFPAVLCPNRQVDACRFIEELKHHKAWLEDVVLKRSGAILLRGFPVETASDFNAVVEAFGYEEHGYRGSAPRTPVLGRVYTANDSPPDQKIAFHHEMAHARVFPSKLFFFCEEEPKRGGETPIVLSHVVHERIKQRFPKFVERLEEHGAIYPLVLGAEYDPSRPVRRSWQLTFSTQDKATAEERAAQMGMKLEWMEDGVKVVAGPVEAIRIDKTRGRIVWFNNVLYRDTACEDSRNDPDKSCLFGDGTPLPTDIVYDCLKILDEECVAIPWRKGDILLLDNIAVLHSRQSFEPPRRILVSLCK</sequence>
<name>A0ACC2M5X0_PERAE</name>